<dbReference type="EMBL" id="AK299947">
    <property type="protein sequence ID" value="BAG61776.1"/>
    <property type="molecule type" value="mRNA"/>
</dbReference>
<sequence length="157" mass="16433">MATSLLGEEPRLGSTPLAMLAATCNKIGSPSPSPSSLSDSSSSFGKGFHPWKRSSSSSSASCNVVGSSLSSFGVSGASRNGSRRLQLALRQRLLCFPGPRSFRGQRRRRRGRRRRLLRALAGRLPPAGVHLQGAHLCGRAAGHLPAGGHGAPVRVVV</sequence>
<protein>
    <submittedName>
        <fullName evidence="2">cDNA FLJ51541, moderately similar to Transcription factor Sp8</fullName>
    </submittedName>
</protein>
<feature type="compositionally biased region" description="Low complexity" evidence="1">
    <location>
        <begin position="34"/>
        <end position="43"/>
    </location>
</feature>
<evidence type="ECO:0000256" key="1">
    <source>
        <dbReference type="SAM" id="MobiDB-lite"/>
    </source>
</evidence>
<name>B4DSW4_HUMAN</name>
<organism evidence="2">
    <name type="scientific">Homo sapiens</name>
    <name type="common">Human</name>
    <dbReference type="NCBI Taxonomy" id="9606"/>
    <lineage>
        <taxon>Eukaryota</taxon>
        <taxon>Metazoa</taxon>
        <taxon>Chordata</taxon>
        <taxon>Craniata</taxon>
        <taxon>Vertebrata</taxon>
        <taxon>Euteleostomi</taxon>
        <taxon>Mammalia</taxon>
        <taxon>Eutheria</taxon>
        <taxon>Euarchontoglires</taxon>
        <taxon>Primates</taxon>
        <taxon>Haplorrhini</taxon>
        <taxon>Catarrhini</taxon>
        <taxon>Hominidae</taxon>
        <taxon>Homo</taxon>
    </lineage>
</organism>
<accession>B4DSW4</accession>
<dbReference type="AlphaFoldDB" id="B4DSW4"/>
<dbReference type="PeptideAtlas" id="B4DSW4"/>
<evidence type="ECO:0000313" key="2">
    <source>
        <dbReference type="EMBL" id="BAG61776.1"/>
    </source>
</evidence>
<proteinExistence type="evidence at transcript level"/>
<reference evidence="2" key="1">
    <citation type="submission" date="2007-10" db="EMBL/GenBank/DDBJ databases">
        <title>NEDO human cDNA sequencing project focused on splicing variants.</title>
        <authorList>
            <person name="Wakamatsu A."/>
            <person name="Yamamoto J."/>
            <person name="Kimura K."/>
            <person name="Ishii S."/>
            <person name="Watanabe K."/>
            <person name="Sugiyama A."/>
            <person name="Murakawa K."/>
            <person name="Kaida T."/>
            <person name="Tsuchiya K."/>
            <person name="Fukuzumi Y."/>
            <person name="Kumagai A."/>
            <person name="Oishi Y."/>
            <person name="Yamamoto S."/>
            <person name="Ono Y."/>
            <person name="Komori Y."/>
            <person name="Yamazaki M."/>
            <person name="Kisu Y."/>
            <person name="Nishikawa T."/>
            <person name="Sugano S."/>
            <person name="Nomura N."/>
            <person name="Isogai T."/>
        </authorList>
    </citation>
    <scope>NUCLEOTIDE SEQUENCE</scope>
    <source>
        <tissue evidence="2">Brain</tissue>
    </source>
</reference>
<feature type="region of interest" description="Disordered" evidence="1">
    <location>
        <begin position="25"/>
        <end position="65"/>
    </location>
</feature>
<feature type="compositionally biased region" description="Low complexity" evidence="1">
    <location>
        <begin position="54"/>
        <end position="65"/>
    </location>
</feature>